<dbReference type="Proteomes" id="UP000199211">
    <property type="component" value="Unassembled WGS sequence"/>
</dbReference>
<comment type="caution">
    <text evidence="1">The sequence shown here is derived from an EMBL/GenBank/DDBJ whole genome shotgun (WGS) entry which is preliminary data.</text>
</comment>
<protein>
    <submittedName>
        <fullName evidence="1">Uncharacterized protein</fullName>
    </submittedName>
</protein>
<gene>
    <name evidence="1" type="ORF">SAMN04487868_11637</name>
</gene>
<name>A0ABY1FRK3_9GAMM</name>
<evidence type="ECO:0000313" key="2">
    <source>
        <dbReference type="Proteomes" id="UP000199211"/>
    </source>
</evidence>
<dbReference type="RefSeq" id="WP_091643574.1">
    <property type="nucleotide sequence ID" value="NZ_FOTV01000016.1"/>
</dbReference>
<accession>A0ABY1FRK3</accession>
<reference evidence="1 2" key="1">
    <citation type="submission" date="2016-10" db="EMBL/GenBank/DDBJ databases">
        <authorList>
            <person name="Varghese N."/>
            <person name="Submissions S."/>
        </authorList>
    </citation>
    <scope>NUCLEOTIDE SEQUENCE [LARGE SCALE GENOMIC DNA]</scope>
    <source>
        <strain evidence="1 2">DSM 26291</strain>
    </source>
</reference>
<dbReference type="EMBL" id="FOTV01000016">
    <property type="protein sequence ID" value="SFL93727.1"/>
    <property type="molecule type" value="Genomic_DNA"/>
</dbReference>
<proteinExistence type="predicted"/>
<keyword evidence="2" id="KW-1185">Reference proteome</keyword>
<evidence type="ECO:0000313" key="1">
    <source>
        <dbReference type="EMBL" id="SFL93727.1"/>
    </source>
</evidence>
<organism evidence="1 2">
    <name type="scientific">Marinobacter salarius</name>
    <dbReference type="NCBI Taxonomy" id="1420917"/>
    <lineage>
        <taxon>Bacteria</taxon>
        <taxon>Pseudomonadati</taxon>
        <taxon>Pseudomonadota</taxon>
        <taxon>Gammaproteobacteria</taxon>
        <taxon>Pseudomonadales</taxon>
        <taxon>Marinobacteraceae</taxon>
        <taxon>Marinobacter</taxon>
    </lineage>
</organism>
<sequence>MKLESELSKLEEWIAHLPKLGKETMGHGNRPMYVLDLIFIGVLKRSMSLAMGVKTLVDNKNMICVRAMVRMQLDTLSRLLAYTYVDNPSDVAQQVMAGKPLNKFKCRGGKNLRDGYLIDRMTEQYPWVKNVYQYTSGYVHFSERQVFDSIQSIGSEGLETIEFAVTRKDFGFPEDSWVEVVACFNEMLSIVRDVFIRYRDELDQFRSDT</sequence>